<keyword evidence="2" id="KW-0813">Transport</keyword>
<proteinExistence type="predicted"/>
<evidence type="ECO:0000313" key="9">
    <source>
        <dbReference type="Proteomes" id="UP001245285"/>
    </source>
</evidence>
<comment type="subcellular location">
    <subcellularLocation>
        <location evidence="1">Membrane</location>
        <topology evidence="1">Multi-pass membrane protein</topology>
    </subcellularLocation>
</comment>
<feature type="transmembrane region" description="Helical" evidence="7">
    <location>
        <begin position="194"/>
        <end position="217"/>
    </location>
</feature>
<reference evidence="8 9" key="1">
    <citation type="submission" date="2023-09" db="EMBL/GenBank/DDBJ databases">
        <authorList>
            <person name="Rey-Velasco X."/>
        </authorList>
    </citation>
    <scope>NUCLEOTIDE SEQUENCE [LARGE SCALE GENOMIC DNA]</scope>
    <source>
        <strain evidence="8 9">F260</strain>
    </source>
</reference>
<keyword evidence="6 7" id="KW-0472">Membrane</keyword>
<keyword evidence="5 7" id="KW-1133">Transmembrane helix</keyword>
<feature type="transmembrane region" description="Helical" evidence="7">
    <location>
        <begin position="155"/>
        <end position="174"/>
    </location>
</feature>
<feature type="transmembrane region" description="Helical" evidence="7">
    <location>
        <begin position="21"/>
        <end position="39"/>
    </location>
</feature>
<evidence type="ECO:0000313" key="8">
    <source>
        <dbReference type="EMBL" id="MDT0645963.1"/>
    </source>
</evidence>
<dbReference type="RefSeq" id="WP_311494150.1">
    <property type="nucleotide sequence ID" value="NZ_JAVRHO010000005.1"/>
</dbReference>
<evidence type="ECO:0000256" key="5">
    <source>
        <dbReference type="ARBA" id="ARBA00022989"/>
    </source>
</evidence>
<dbReference type="EMBL" id="JAVRHO010000005">
    <property type="protein sequence ID" value="MDT0645963.1"/>
    <property type="molecule type" value="Genomic_DNA"/>
</dbReference>
<dbReference type="InterPro" id="IPR001046">
    <property type="entry name" value="NRAMP_fam"/>
</dbReference>
<feature type="transmembrane region" description="Helical" evidence="7">
    <location>
        <begin position="45"/>
        <end position="63"/>
    </location>
</feature>
<dbReference type="PANTHER" id="PTHR11706:SF33">
    <property type="entry name" value="NATURAL RESISTANCE-ASSOCIATED MACROPHAGE PROTEIN 2"/>
    <property type="match status" value="1"/>
</dbReference>
<feature type="transmembrane region" description="Helical" evidence="7">
    <location>
        <begin position="90"/>
        <end position="116"/>
    </location>
</feature>
<dbReference type="PANTHER" id="PTHR11706">
    <property type="entry name" value="SOLUTE CARRIER PROTEIN FAMILY 11 MEMBER"/>
    <property type="match status" value="1"/>
</dbReference>
<keyword evidence="9" id="KW-1185">Reference proteome</keyword>
<dbReference type="Gene3D" id="1.20.1740.10">
    <property type="entry name" value="Amino acid/polyamine transporter I"/>
    <property type="match status" value="1"/>
</dbReference>
<evidence type="ECO:0000256" key="7">
    <source>
        <dbReference type="SAM" id="Phobius"/>
    </source>
</evidence>
<sequence length="426" mass="46859">MKQKSSSAKKSKTSLLKSIGPGFLLAGAAIGVSHLIQATRAGADYGFILIWALIIACISKYPFLEFGPRYAAATGEHLIAGYKKMGRFPYWIYIIITTGSMFIIQAAVTIVTAGLAERLFNFGWSPFIWSFVILGSCIALLLIGKYPGLDKSMKIIVSFLTIATLVAVVMAFGAGTVGDAVNTEAPSVWTTASIGFVIAFMGWMPIPLDASVWHSIWTKEKAVQAKQKLSVRGAFVDFNVGYLSAAFIGLLFFLLGVLVMFGSGTSFSSNSVEFATQLIDLYGRTLGNWSKPIISVAAFVTMLSTVLTVTDAYPRVISELKNPEKDLPQDKKEKWKIYQISIFAIPVLSLCILFFLSGSFTILVDFAAGLSFLSAPFLAWFNYKLVTGKQMPKKHRPKKNYTIFSLICFGFLVVFNLVYIHYSFFQ</sequence>
<name>A0ABU3CHY1_9FLAO</name>
<feature type="transmembrane region" description="Helical" evidence="7">
    <location>
        <begin position="362"/>
        <end position="381"/>
    </location>
</feature>
<feature type="transmembrane region" description="Helical" evidence="7">
    <location>
        <begin position="335"/>
        <end position="356"/>
    </location>
</feature>
<feature type="transmembrane region" description="Helical" evidence="7">
    <location>
        <begin position="238"/>
        <end position="261"/>
    </location>
</feature>
<evidence type="ECO:0000256" key="3">
    <source>
        <dbReference type="ARBA" id="ARBA00022692"/>
    </source>
</evidence>
<protein>
    <submittedName>
        <fullName evidence="8">Amino acid permease</fullName>
    </submittedName>
</protein>
<comment type="caution">
    <text evidence="8">The sequence shown here is derived from an EMBL/GenBank/DDBJ whole genome shotgun (WGS) entry which is preliminary data.</text>
</comment>
<organism evidence="8 9">
    <name type="scientific">Autumnicola lenta</name>
    <dbReference type="NCBI Taxonomy" id="3075593"/>
    <lineage>
        <taxon>Bacteria</taxon>
        <taxon>Pseudomonadati</taxon>
        <taxon>Bacteroidota</taxon>
        <taxon>Flavobacteriia</taxon>
        <taxon>Flavobacteriales</taxon>
        <taxon>Flavobacteriaceae</taxon>
        <taxon>Autumnicola</taxon>
    </lineage>
</organism>
<feature type="transmembrane region" description="Helical" evidence="7">
    <location>
        <begin position="293"/>
        <end position="314"/>
    </location>
</feature>
<dbReference type="Pfam" id="PF01566">
    <property type="entry name" value="Nramp"/>
    <property type="match status" value="1"/>
</dbReference>
<dbReference type="Proteomes" id="UP001245285">
    <property type="component" value="Unassembled WGS sequence"/>
</dbReference>
<evidence type="ECO:0000256" key="1">
    <source>
        <dbReference type="ARBA" id="ARBA00004141"/>
    </source>
</evidence>
<accession>A0ABU3CHY1</accession>
<evidence type="ECO:0000256" key="2">
    <source>
        <dbReference type="ARBA" id="ARBA00022448"/>
    </source>
</evidence>
<feature type="transmembrane region" description="Helical" evidence="7">
    <location>
        <begin position="401"/>
        <end position="422"/>
    </location>
</feature>
<evidence type="ECO:0000256" key="4">
    <source>
        <dbReference type="ARBA" id="ARBA00022847"/>
    </source>
</evidence>
<keyword evidence="4" id="KW-0769">Symport</keyword>
<evidence type="ECO:0000256" key="6">
    <source>
        <dbReference type="ARBA" id="ARBA00023136"/>
    </source>
</evidence>
<feature type="transmembrane region" description="Helical" evidence="7">
    <location>
        <begin position="122"/>
        <end position="143"/>
    </location>
</feature>
<keyword evidence="3 7" id="KW-0812">Transmembrane</keyword>
<gene>
    <name evidence="8" type="ORF">RM545_04615</name>
</gene>